<evidence type="ECO:0000313" key="4">
    <source>
        <dbReference type="Proteomes" id="UP001295423"/>
    </source>
</evidence>
<proteinExistence type="predicted"/>
<accession>A0AAD2JMM5</accession>
<feature type="transmembrane region" description="Helical" evidence="2">
    <location>
        <begin position="373"/>
        <end position="392"/>
    </location>
</feature>
<sequence>MITKRQASLDISQPSFKSSKTSTIPQINNIISTSLHFQSWKWLLSVVILILLASSSDASTTVKKTIPFNGMILKATSHSVFWMQERVQAPGSVDLQNMTFSIVLPFDDDDGGDHQNRRMESLVVGDHLHSESSSPDTTTAARRKTRKRSIDNKQKSTSIDPPPSNETMVAPQPPQQVIETVLVPVPKHCGTSNNNLWGNLKLPGTRPKKQQQKQTCDWQQLGIGIKSNQPFLQASEDMTTAHHYCCSQAAIDEGICDAKQLGRLLLNSQLIVEGINYQQVVIPTEDTNTSLSWPNLDVGGFSINYTGDYIWVLANCLDDGVDVVVDGTLDWISANTTKDGNPKKTGLENLVHSIKQGPQSKKPTFPEDGLVQIVYFVIMSTLYGILGMVWWLRRRWQIENHHGIAILLAAVASLQLALASLDLYVWGGRSGSLDLWVWDGPERDEVLRHSALVLGAFKAGMIRWLVLLQFVSLPIRTLGNENQRHGQRCTQLWVTALCVIFTINCIIWGIVSAMAKDNLQNIKMLMHGEEKLWLKATAVTSAIALLLDVWAYLWSCVRFIQRFCRVGQRSTITKSSWVILLLVTAHGIFLIYTMVDDWKINRKIAALFVWDQGNIRILTEGSYFIVTSCLESRTGNRTSIAACHTHTREDQSDDCNGSTHRASGKAAREVEMAPLIA</sequence>
<dbReference type="AlphaFoldDB" id="A0AAD2JMM5"/>
<feature type="region of interest" description="Disordered" evidence="1">
    <location>
        <begin position="124"/>
        <end position="171"/>
    </location>
</feature>
<feature type="transmembrane region" description="Helical" evidence="2">
    <location>
        <begin position="575"/>
        <end position="595"/>
    </location>
</feature>
<dbReference type="Proteomes" id="UP001295423">
    <property type="component" value="Unassembled WGS sequence"/>
</dbReference>
<feature type="transmembrane region" description="Helical" evidence="2">
    <location>
        <begin position="446"/>
        <end position="471"/>
    </location>
</feature>
<evidence type="ECO:0000256" key="2">
    <source>
        <dbReference type="SAM" id="Phobius"/>
    </source>
</evidence>
<evidence type="ECO:0000313" key="3">
    <source>
        <dbReference type="EMBL" id="CAJ1965249.1"/>
    </source>
</evidence>
<feature type="transmembrane region" description="Helical" evidence="2">
    <location>
        <begin position="492"/>
        <end position="512"/>
    </location>
</feature>
<comment type="caution">
    <text evidence="3">The sequence shown here is derived from an EMBL/GenBank/DDBJ whole genome shotgun (WGS) entry which is preliminary data.</text>
</comment>
<dbReference type="EMBL" id="CAKOGP040002202">
    <property type="protein sequence ID" value="CAJ1965249.1"/>
    <property type="molecule type" value="Genomic_DNA"/>
</dbReference>
<organism evidence="3 4">
    <name type="scientific">Cylindrotheca closterium</name>
    <dbReference type="NCBI Taxonomy" id="2856"/>
    <lineage>
        <taxon>Eukaryota</taxon>
        <taxon>Sar</taxon>
        <taxon>Stramenopiles</taxon>
        <taxon>Ochrophyta</taxon>
        <taxon>Bacillariophyta</taxon>
        <taxon>Bacillariophyceae</taxon>
        <taxon>Bacillariophycidae</taxon>
        <taxon>Bacillariales</taxon>
        <taxon>Bacillariaceae</taxon>
        <taxon>Cylindrotheca</taxon>
    </lineage>
</organism>
<feature type="transmembrane region" description="Helical" evidence="2">
    <location>
        <begin position="404"/>
        <end position="426"/>
    </location>
</feature>
<evidence type="ECO:0000256" key="1">
    <source>
        <dbReference type="SAM" id="MobiDB-lite"/>
    </source>
</evidence>
<keyword evidence="2" id="KW-0472">Membrane</keyword>
<name>A0AAD2JMM5_9STRA</name>
<reference evidence="3" key="1">
    <citation type="submission" date="2023-08" db="EMBL/GenBank/DDBJ databases">
        <authorList>
            <person name="Audoor S."/>
            <person name="Bilcke G."/>
        </authorList>
    </citation>
    <scope>NUCLEOTIDE SEQUENCE</scope>
</reference>
<keyword evidence="2" id="KW-1133">Transmembrane helix</keyword>
<protein>
    <submittedName>
        <fullName evidence="3">Uncharacterized protein</fullName>
    </submittedName>
</protein>
<keyword evidence="4" id="KW-1185">Reference proteome</keyword>
<gene>
    <name evidence="3" type="ORF">CYCCA115_LOCUS21022</name>
</gene>
<keyword evidence="2" id="KW-0812">Transmembrane</keyword>
<feature type="transmembrane region" description="Helical" evidence="2">
    <location>
        <begin position="532"/>
        <end position="554"/>
    </location>
</feature>